<evidence type="ECO:0000256" key="3">
    <source>
        <dbReference type="ARBA" id="ARBA00022723"/>
    </source>
</evidence>
<reference evidence="8 9" key="1">
    <citation type="journal article" date="2016" name="Proc. Natl. Acad. Sci. U.S.A.">
        <title>Comparative genomics of biotechnologically important yeasts.</title>
        <authorList>
            <person name="Riley R."/>
            <person name="Haridas S."/>
            <person name="Wolfe K.H."/>
            <person name="Lopes M.R."/>
            <person name="Hittinger C.T."/>
            <person name="Goeker M."/>
            <person name="Salamov A.A."/>
            <person name="Wisecaver J.H."/>
            <person name="Long T.M."/>
            <person name="Calvey C.H."/>
            <person name="Aerts A.L."/>
            <person name="Barry K.W."/>
            <person name="Choi C."/>
            <person name="Clum A."/>
            <person name="Coughlan A.Y."/>
            <person name="Deshpande S."/>
            <person name="Douglass A.P."/>
            <person name="Hanson S.J."/>
            <person name="Klenk H.-P."/>
            <person name="LaButti K.M."/>
            <person name="Lapidus A."/>
            <person name="Lindquist E.A."/>
            <person name="Lipzen A.M."/>
            <person name="Meier-Kolthoff J.P."/>
            <person name="Ohm R.A."/>
            <person name="Otillar R.P."/>
            <person name="Pangilinan J.L."/>
            <person name="Peng Y."/>
            <person name="Rokas A."/>
            <person name="Rosa C.A."/>
            <person name="Scheuner C."/>
            <person name="Sibirny A.A."/>
            <person name="Slot J.C."/>
            <person name="Stielow J.B."/>
            <person name="Sun H."/>
            <person name="Kurtzman C.P."/>
            <person name="Blackwell M."/>
            <person name="Grigoriev I.V."/>
            <person name="Jeffries T.W."/>
        </authorList>
    </citation>
    <scope>NUCLEOTIDE SEQUENCE [LARGE SCALE GENOMIC DNA]</scope>
    <source>
        <strain evidence="9">ATCC 18201 / CBS 1600 / BCRC 20928 / JCM 3617 / NBRC 0987 / NRRL Y-1542</strain>
    </source>
</reference>
<dbReference type="PANTHER" id="PTHR30468:SF1">
    <property type="entry name" value="ALPHA-KETOGLUTARATE-DEPENDENT SULFONATE DIOXYGENASE"/>
    <property type="match status" value="1"/>
</dbReference>
<dbReference type="Gene3D" id="3.60.130.10">
    <property type="entry name" value="Clavaminate synthase-like"/>
    <property type="match status" value="1"/>
</dbReference>
<dbReference type="STRING" id="983966.A0A1E4RWH8"/>
<gene>
    <name evidence="8" type="ORF">CYBJADRAFT_169389</name>
</gene>
<dbReference type="Proteomes" id="UP000094389">
    <property type="component" value="Unassembled WGS sequence"/>
</dbReference>
<accession>A0A1E4RWH8</accession>
<dbReference type="RefSeq" id="XP_020068590.1">
    <property type="nucleotide sequence ID" value="XM_020215744.1"/>
</dbReference>
<feature type="domain" description="TauD/TfdA-like" evidence="7">
    <location>
        <begin position="72"/>
        <end position="332"/>
    </location>
</feature>
<evidence type="ECO:0000313" key="9">
    <source>
        <dbReference type="Proteomes" id="UP000094389"/>
    </source>
</evidence>
<dbReference type="GeneID" id="30990140"/>
<dbReference type="InterPro" id="IPR042098">
    <property type="entry name" value="TauD-like_sf"/>
</dbReference>
<dbReference type="PANTHER" id="PTHR30468">
    <property type="entry name" value="ALPHA-KETOGLUTARATE-DEPENDENT SULFONATE DIOXYGENASE"/>
    <property type="match status" value="1"/>
</dbReference>
<comment type="cofactor">
    <cofactor evidence="1">
        <name>Fe(2+)</name>
        <dbReference type="ChEBI" id="CHEBI:29033"/>
    </cofactor>
</comment>
<dbReference type="OMA" id="NSKYPEW"/>
<evidence type="ECO:0000256" key="4">
    <source>
        <dbReference type="ARBA" id="ARBA00022964"/>
    </source>
</evidence>
<evidence type="ECO:0000256" key="5">
    <source>
        <dbReference type="ARBA" id="ARBA00023002"/>
    </source>
</evidence>
<sequence length="366" mass="41659">MPLDIVTDKDGVKRLSKEAYDNSKYPEWLPVWNPNVKYPAPPNNDGYIDRAFFADPKLPNLFPEDSDIDKIDLSPKFGTEIRSGIQLSSLSDAAKDELALLLAQRGFVVFRNQDLKDKGLEFNSNFGRYFGPLNPTSFIGTPETEPNFHIVYRDPNEKVNPKRVVGIHVDDNWEVFTPGVTIFGILDGPETGGDTLFVDSQEIYERFSPGFQKILETLTGVFSNVGPSKINGQVKGFLRTPPEENSHPIVRIHPVTQKKNVFFSHFTQKFDNLDEEESQLIFKYLKDKIYGQPDTHLRARWEPGTVVLWDNRRCLHSALADFEGSSRHCYRVSTFAEAPVTNFEDLNEETRKLSDELQKKLGNLSV</sequence>
<dbReference type="AlphaFoldDB" id="A0A1E4RWH8"/>
<dbReference type="SUPFAM" id="SSF51197">
    <property type="entry name" value="Clavaminate synthase-like"/>
    <property type="match status" value="1"/>
</dbReference>
<dbReference type="InterPro" id="IPR051323">
    <property type="entry name" value="AtsK-like"/>
</dbReference>
<evidence type="ECO:0000313" key="8">
    <source>
        <dbReference type="EMBL" id="ODV71551.1"/>
    </source>
</evidence>
<dbReference type="Pfam" id="PF02668">
    <property type="entry name" value="TauD"/>
    <property type="match status" value="1"/>
</dbReference>
<dbReference type="GO" id="GO:0044273">
    <property type="term" value="P:sulfur compound catabolic process"/>
    <property type="evidence" value="ECO:0007669"/>
    <property type="project" value="TreeGrafter"/>
</dbReference>
<keyword evidence="3" id="KW-0479">Metal-binding</keyword>
<evidence type="ECO:0000259" key="7">
    <source>
        <dbReference type="Pfam" id="PF02668"/>
    </source>
</evidence>
<comment type="similarity">
    <text evidence="2">Belongs to the TfdA dioxygenase family.</text>
</comment>
<name>A0A1E4RWH8_CYBJN</name>
<dbReference type="InterPro" id="IPR003819">
    <property type="entry name" value="TauD/TfdA-like"/>
</dbReference>
<proteinExistence type="inferred from homology"/>
<keyword evidence="6" id="KW-0408">Iron</keyword>
<dbReference type="EMBL" id="KV453940">
    <property type="protein sequence ID" value="ODV71551.1"/>
    <property type="molecule type" value="Genomic_DNA"/>
</dbReference>
<dbReference type="OrthoDB" id="10257314at2759"/>
<dbReference type="GO" id="GO:0000907">
    <property type="term" value="F:sulfonate dioxygenase activity"/>
    <property type="evidence" value="ECO:0007669"/>
    <property type="project" value="TreeGrafter"/>
</dbReference>
<evidence type="ECO:0000256" key="2">
    <source>
        <dbReference type="ARBA" id="ARBA00005896"/>
    </source>
</evidence>
<keyword evidence="9" id="KW-1185">Reference proteome</keyword>
<protein>
    <submittedName>
        <fullName evidence="8">Oxidoreductase activity</fullName>
    </submittedName>
</protein>
<keyword evidence="5" id="KW-0560">Oxidoreductase</keyword>
<dbReference type="GO" id="GO:0005737">
    <property type="term" value="C:cytoplasm"/>
    <property type="evidence" value="ECO:0007669"/>
    <property type="project" value="TreeGrafter"/>
</dbReference>
<keyword evidence="4" id="KW-0223">Dioxygenase</keyword>
<organism evidence="8 9">
    <name type="scientific">Cyberlindnera jadinii (strain ATCC 18201 / CBS 1600 / BCRC 20928 / JCM 3617 / NBRC 0987 / NRRL Y-1542)</name>
    <name type="common">Torula yeast</name>
    <name type="synonym">Candida utilis</name>
    <dbReference type="NCBI Taxonomy" id="983966"/>
    <lineage>
        <taxon>Eukaryota</taxon>
        <taxon>Fungi</taxon>
        <taxon>Dikarya</taxon>
        <taxon>Ascomycota</taxon>
        <taxon>Saccharomycotina</taxon>
        <taxon>Saccharomycetes</taxon>
        <taxon>Phaffomycetales</taxon>
        <taxon>Phaffomycetaceae</taxon>
        <taxon>Cyberlindnera</taxon>
    </lineage>
</organism>
<evidence type="ECO:0000256" key="1">
    <source>
        <dbReference type="ARBA" id="ARBA00001954"/>
    </source>
</evidence>
<evidence type="ECO:0000256" key="6">
    <source>
        <dbReference type="ARBA" id="ARBA00023004"/>
    </source>
</evidence>
<dbReference type="GO" id="GO:0046872">
    <property type="term" value="F:metal ion binding"/>
    <property type="evidence" value="ECO:0007669"/>
    <property type="project" value="UniProtKB-KW"/>
</dbReference>